<dbReference type="InterPro" id="IPR002524">
    <property type="entry name" value="Cation_efflux"/>
</dbReference>
<evidence type="ECO:0000256" key="2">
    <source>
        <dbReference type="ARBA" id="ARBA00008114"/>
    </source>
</evidence>
<dbReference type="Gene3D" id="3.30.70.1350">
    <property type="entry name" value="Cation efflux protein, cytoplasmic domain"/>
    <property type="match status" value="1"/>
</dbReference>
<evidence type="ECO:0000256" key="4">
    <source>
        <dbReference type="ARBA" id="ARBA00022692"/>
    </source>
</evidence>
<dbReference type="RefSeq" id="WP_112889573.1">
    <property type="nucleotide sequence ID" value="NZ_CP066287.1"/>
</dbReference>
<evidence type="ECO:0000313" key="9">
    <source>
        <dbReference type="EMBL" id="SPY46871.1"/>
    </source>
</evidence>
<dbReference type="Pfam" id="PF16916">
    <property type="entry name" value="ZT_dimer"/>
    <property type="match status" value="1"/>
</dbReference>
<comment type="similarity">
    <text evidence="2">Belongs to the cation diffusion facilitator (CDF) transporter (TC 2.A.4) family.</text>
</comment>
<dbReference type="GO" id="GO:0008324">
    <property type="term" value="F:monoatomic cation transmembrane transporter activity"/>
    <property type="evidence" value="ECO:0007669"/>
    <property type="project" value="InterPro"/>
</dbReference>
<dbReference type="STRING" id="54005.HMPREF3229_00634"/>
<keyword evidence="5" id="KW-1133">Transmembrane helix</keyword>
<dbReference type="InterPro" id="IPR027469">
    <property type="entry name" value="Cation_efflux_TMD_sf"/>
</dbReference>
<dbReference type="NCBIfam" id="TIGR01297">
    <property type="entry name" value="CDF"/>
    <property type="match status" value="1"/>
</dbReference>
<feature type="domain" description="Cation efflux protein transmembrane" evidence="7">
    <location>
        <begin position="27"/>
        <end position="219"/>
    </location>
</feature>
<comment type="subcellular location">
    <subcellularLocation>
        <location evidence="1">Membrane</location>
        <topology evidence="1">Multi-pass membrane protein</topology>
    </subcellularLocation>
</comment>
<evidence type="ECO:0000259" key="8">
    <source>
        <dbReference type="Pfam" id="PF16916"/>
    </source>
</evidence>
<proteinExistence type="inferred from homology"/>
<protein>
    <submittedName>
        <fullName evidence="9">Ferrous-iron efflux pump FieF</fullName>
    </submittedName>
</protein>
<dbReference type="GO" id="GO:0016020">
    <property type="term" value="C:membrane"/>
    <property type="evidence" value="ECO:0007669"/>
    <property type="project" value="UniProtKB-SubCell"/>
</dbReference>
<evidence type="ECO:0000313" key="10">
    <source>
        <dbReference type="Proteomes" id="UP000250070"/>
    </source>
</evidence>
<dbReference type="InterPro" id="IPR027470">
    <property type="entry name" value="Cation_efflux_CTD"/>
</dbReference>
<dbReference type="SUPFAM" id="SSF160240">
    <property type="entry name" value="Cation efflux protein cytoplasmic domain-like"/>
    <property type="match status" value="1"/>
</dbReference>
<dbReference type="Gene3D" id="1.20.1510.10">
    <property type="entry name" value="Cation efflux protein transmembrane domain"/>
    <property type="match status" value="1"/>
</dbReference>
<keyword evidence="3" id="KW-0813">Transport</keyword>
<feature type="domain" description="Cation efflux protein cytoplasmic" evidence="8">
    <location>
        <begin position="223"/>
        <end position="299"/>
    </location>
</feature>
<dbReference type="SUPFAM" id="SSF161111">
    <property type="entry name" value="Cation efflux protein transmembrane domain-like"/>
    <property type="match status" value="1"/>
</dbReference>
<dbReference type="Proteomes" id="UP000250070">
    <property type="component" value="Unassembled WGS sequence"/>
</dbReference>
<sequence>MFAKLILKRGESAYGYDRAKISKETSLLGLISNILAAALKVILYIFTGSISILSDAVNNITDCVSSIISILGIRLAAKPRDKDHPYGHGRLEYLISLVVSGIVLSVGFQFLKTSVGKILHPVAISYPKSTLVILIVTVAIKFWQASLYSKVARAIDSVTLKAQEKDSLSDTLITSVVIISILIEKFTGKILDGYVGLIVALFILYTAISLIYETISIILGRGLSDETKHEIKSKVSNYEGISNVHNMMVTDFGPDNMIVIIDAALDYNLTLEEAHNIVDKVEREISDLLGIKLIIHADPKGSSNEIINSVSKDLKKIVRESLNIYSFHDIVLEGKKIYIDIDYNADSVKTREEKDALKKEIRDKLKSIYPDYEFDVTLDAIF</sequence>
<dbReference type="InterPro" id="IPR036837">
    <property type="entry name" value="Cation_efflux_CTD_sf"/>
</dbReference>
<dbReference type="Pfam" id="PF01545">
    <property type="entry name" value="Cation_efflux"/>
    <property type="match status" value="1"/>
</dbReference>
<dbReference type="PANTHER" id="PTHR43840">
    <property type="entry name" value="MITOCHONDRIAL METAL TRANSPORTER 1-RELATED"/>
    <property type="match status" value="1"/>
</dbReference>
<reference evidence="9 10" key="1">
    <citation type="submission" date="2018-06" db="EMBL/GenBank/DDBJ databases">
        <authorList>
            <consortium name="Pathogen Informatics"/>
            <person name="Doyle S."/>
        </authorList>
    </citation>
    <scope>NUCLEOTIDE SEQUENCE [LARGE SCALE GENOMIC DNA]</scope>
    <source>
        <strain evidence="9 10">NCTC13076</strain>
    </source>
</reference>
<dbReference type="InterPro" id="IPR050291">
    <property type="entry name" value="CDF_Transporter"/>
</dbReference>
<dbReference type="OrthoDB" id="9806522at2"/>
<keyword evidence="4" id="KW-0812">Transmembrane</keyword>
<keyword evidence="6" id="KW-0472">Membrane</keyword>
<evidence type="ECO:0000256" key="5">
    <source>
        <dbReference type="ARBA" id="ARBA00022989"/>
    </source>
</evidence>
<name>A0A2X1YH85_9FIRM</name>
<dbReference type="GeneID" id="83862266"/>
<dbReference type="AlphaFoldDB" id="A0A2X1YH85"/>
<organism evidence="9 10">
    <name type="scientific">Peptoniphilus harei</name>
    <dbReference type="NCBI Taxonomy" id="54005"/>
    <lineage>
        <taxon>Bacteria</taxon>
        <taxon>Bacillati</taxon>
        <taxon>Bacillota</taxon>
        <taxon>Tissierellia</taxon>
        <taxon>Tissierellales</taxon>
        <taxon>Peptoniphilaceae</taxon>
        <taxon>Peptoniphilus</taxon>
    </lineage>
</organism>
<dbReference type="PANTHER" id="PTHR43840:SF50">
    <property type="entry name" value="MANGANESE EFFLUX SYSTEM PROTEIN MNES"/>
    <property type="match status" value="1"/>
</dbReference>
<evidence type="ECO:0000256" key="3">
    <source>
        <dbReference type="ARBA" id="ARBA00022448"/>
    </source>
</evidence>
<dbReference type="InterPro" id="IPR058533">
    <property type="entry name" value="Cation_efflux_TM"/>
</dbReference>
<gene>
    <name evidence="9" type="primary">fieF</name>
    <name evidence="9" type="ORF">NCTC13076_00763</name>
</gene>
<accession>A0A2X1YH85</accession>
<dbReference type="EMBL" id="UATM01000032">
    <property type="protein sequence ID" value="SPY46871.1"/>
    <property type="molecule type" value="Genomic_DNA"/>
</dbReference>
<evidence type="ECO:0000259" key="7">
    <source>
        <dbReference type="Pfam" id="PF01545"/>
    </source>
</evidence>
<evidence type="ECO:0000256" key="1">
    <source>
        <dbReference type="ARBA" id="ARBA00004141"/>
    </source>
</evidence>
<evidence type="ECO:0000256" key="6">
    <source>
        <dbReference type="ARBA" id="ARBA00023136"/>
    </source>
</evidence>